<organism evidence="4 5">
    <name type="scientific">Phytophthora cactorum</name>
    <dbReference type="NCBI Taxonomy" id="29920"/>
    <lineage>
        <taxon>Eukaryota</taxon>
        <taxon>Sar</taxon>
        <taxon>Stramenopiles</taxon>
        <taxon>Oomycota</taxon>
        <taxon>Peronosporomycetes</taxon>
        <taxon>Peronosporales</taxon>
        <taxon>Peronosporaceae</taxon>
        <taxon>Phytophthora</taxon>
    </lineage>
</organism>
<evidence type="ECO:0000313" key="4">
    <source>
        <dbReference type="EMBL" id="KAG3226309.1"/>
    </source>
</evidence>
<evidence type="ECO:0000313" key="3">
    <source>
        <dbReference type="EMBL" id="KAG2950029.1"/>
    </source>
</evidence>
<dbReference type="EMBL" id="RCMK01000078">
    <property type="protein sequence ID" value="KAG2950029.1"/>
    <property type="molecule type" value="Genomic_DNA"/>
</dbReference>
<dbReference type="EMBL" id="RCMG01000124">
    <property type="protein sequence ID" value="KAG2862599.1"/>
    <property type="molecule type" value="Genomic_DNA"/>
</dbReference>
<evidence type="ECO:0000313" key="5">
    <source>
        <dbReference type="Proteomes" id="UP000760860"/>
    </source>
</evidence>
<dbReference type="Proteomes" id="UP000760860">
    <property type="component" value="Unassembled WGS sequence"/>
</dbReference>
<evidence type="ECO:0000313" key="2">
    <source>
        <dbReference type="EMBL" id="KAG2937351.1"/>
    </source>
</evidence>
<dbReference type="Proteomes" id="UP000736787">
    <property type="component" value="Unassembled WGS sequence"/>
</dbReference>
<evidence type="ECO:0000313" key="1">
    <source>
        <dbReference type="EMBL" id="KAG2862599.1"/>
    </source>
</evidence>
<name>A0A8T1INM7_9STRA</name>
<gene>
    <name evidence="1" type="ORF">PC113_g6141</name>
    <name evidence="2" type="ORF">PC115_g4243</name>
    <name evidence="3" type="ORF">PC117_g4730</name>
    <name evidence="4" type="ORF">PC129_g3067</name>
</gene>
<comment type="caution">
    <text evidence="4">The sequence shown here is derived from an EMBL/GenBank/DDBJ whole genome shotgun (WGS) entry which is preliminary data.</text>
</comment>
<protein>
    <submittedName>
        <fullName evidence="4">Uncharacterized protein</fullName>
    </submittedName>
</protein>
<dbReference type="EMBL" id="RCMV01000060">
    <property type="protein sequence ID" value="KAG3226309.1"/>
    <property type="molecule type" value="Genomic_DNA"/>
</dbReference>
<accession>A0A8T1INM7</accession>
<dbReference type="EMBL" id="RCMI01000079">
    <property type="protein sequence ID" value="KAG2937351.1"/>
    <property type="molecule type" value="Genomic_DNA"/>
</dbReference>
<dbReference type="Proteomes" id="UP000774804">
    <property type="component" value="Unassembled WGS sequence"/>
</dbReference>
<reference evidence="4" key="1">
    <citation type="submission" date="2018-05" db="EMBL/GenBank/DDBJ databases">
        <title>Effector identification in a new, highly contiguous assembly of the strawberry crown rot pathogen Phytophthora cactorum.</title>
        <authorList>
            <person name="Armitage A.D."/>
            <person name="Nellist C.F."/>
            <person name="Bates H."/>
            <person name="Vickerstaff R.J."/>
            <person name="Harrison R.J."/>
        </authorList>
    </citation>
    <scope>NUCLEOTIDE SEQUENCE</scope>
    <source>
        <strain evidence="1">15-7</strain>
        <strain evidence="2">4032</strain>
        <strain evidence="3">4040</strain>
        <strain evidence="4">P421</strain>
    </source>
</reference>
<dbReference type="AlphaFoldDB" id="A0A8T1INM7"/>
<proteinExistence type="predicted"/>
<sequence length="44" mass="5141">MQLLERTTHVCIANITQYMLQRMELHPSKFVNAAVRMEDMVYGA</sequence>
<dbReference type="Proteomes" id="UP000735874">
    <property type="component" value="Unassembled WGS sequence"/>
</dbReference>